<name>A0A3N4K6Q8_9PEZI</name>
<organism evidence="1 2">
    <name type="scientific">Choiromyces venosus 120613-1</name>
    <dbReference type="NCBI Taxonomy" id="1336337"/>
    <lineage>
        <taxon>Eukaryota</taxon>
        <taxon>Fungi</taxon>
        <taxon>Dikarya</taxon>
        <taxon>Ascomycota</taxon>
        <taxon>Pezizomycotina</taxon>
        <taxon>Pezizomycetes</taxon>
        <taxon>Pezizales</taxon>
        <taxon>Tuberaceae</taxon>
        <taxon>Choiromyces</taxon>
    </lineage>
</organism>
<protein>
    <submittedName>
        <fullName evidence="1">Uncharacterized protein</fullName>
    </submittedName>
</protein>
<gene>
    <name evidence="1" type="ORF">L873DRAFT_1797217</name>
</gene>
<reference evidence="1 2" key="1">
    <citation type="journal article" date="2018" name="Nat. Ecol. Evol.">
        <title>Pezizomycetes genomes reveal the molecular basis of ectomycorrhizal truffle lifestyle.</title>
        <authorList>
            <person name="Murat C."/>
            <person name="Payen T."/>
            <person name="Noel B."/>
            <person name="Kuo A."/>
            <person name="Morin E."/>
            <person name="Chen J."/>
            <person name="Kohler A."/>
            <person name="Krizsan K."/>
            <person name="Balestrini R."/>
            <person name="Da Silva C."/>
            <person name="Montanini B."/>
            <person name="Hainaut M."/>
            <person name="Levati E."/>
            <person name="Barry K.W."/>
            <person name="Belfiori B."/>
            <person name="Cichocki N."/>
            <person name="Clum A."/>
            <person name="Dockter R.B."/>
            <person name="Fauchery L."/>
            <person name="Guy J."/>
            <person name="Iotti M."/>
            <person name="Le Tacon F."/>
            <person name="Lindquist E.A."/>
            <person name="Lipzen A."/>
            <person name="Malagnac F."/>
            <person name="Mello A."/>
            <person name="Molinier V."/>
            <person name="Miyauchi S."/>
            <person name="Poulain J."/>
            <person name="Riccioni C."/>
            <person name="Rubini A."/>
            <person name="Sitrit Y."/>
            <person name="Splivallo R."/>
            <person name="Traeger S."/>
            <person name="Wang M."/>
            <person name="Zifcakova L."/>
            <person name="Wipf D."/>
            <person name="Zambonelli A."/>
            <person name="Paolocci F."/>
            <person name="Nowrousian M."/>
            <person name="Ottonello S."/>
            <person name="Baldrian P."/>
            <person name="Spatafora J.W."/>
            <person name="Henrissat B."/>
            <person name="Nagy L.G."/>
            <person name="Aury J.M."/>
            <person name="Wincker P."/>
            <person name="Grigoriev I.V."/>
            <person name="Bonfante P."/>
            <person name="Martin F.M."/>
        </authorList>
    </citation>
    <scope>NUCLEOTIDE SEQUENCE [LARGE SCALE GENOMIC DNA]</scope>
    <source>
        <strain evidence="1 2">120613-1</strain>
    </source>
</reference>
<proteinExistence type="predicted"/>
<sequence>MKLKLSPIRTCKASYPAPVHSRASTDQKKDGLPVVVHLVLPLTLSWMNWTVLNTGQNTR</sequence>
<evidence type="ECO:0000313" key="2">
    <source>
        <dbReference type="Proteomes" id="UP000276215"/>
    </source>
</evidence>
<dbReference type="AlphaFoldDB" id="A0A3N4K6Q8"/>
<evidence type="ECO:0000313" key="1">
    <source>
        <dbReference type="EMBL" id="RPB06240.1"/>
    </source>
</evidence>
<dbReference type="EMBL" id="ML120351">
    <property type="protein sequence ID" value="RPB06240.1"/>
    <property type="molecule type" value="Genomic_DNA"/>
</dbReference>
<dbReference type="Proteomes" id="UP000276215">
    <property type="component" value="Unassembled WGS sequence"/>
</dbReference>
<accession>A0A3N4K6Q8</accession>
<keyword evidence="2" id="KW-1185">Reference proteome</keyword>